<evidence type="ECO:0000313" key="1">
    <source>
        <dbReference type="EMBL" id="OJA14700.1"/>
    </source>
</evidence>
<feature type="non-terminal residue" evidence="1">
    <location>
        <position position="1"/>
    </location>
</feature>
<dbReference type="EMBL" id="LVVM01003524">
    <property type="protein sequence ID" value="OJA14700.1"/>
    <property type="molecule type" value="Genomic_DNA"/>
</dbReference>
<reference evidence="1 2" key="1">
    <citation type="submission" date="2016-03" db="EMBL/GenBank/DDBJ databases">
        <title>Comparative genomics of the ectomycorrhizal sister species Rhizopogon vinicolor and Rhizopogon vesiculosus (Basidiomycota: Boletales) reveals a divergence of the mating type B locus.</title>
        <authorList>
            <person name="Mujic A.B."/>
            <person name="Kuo A."/>
            <person name="Tritt A."/>
            <person name="Lipzen A."/>
            <person name="Chen C."/>
            <person name="Johnson J."/>
            <person name="Sharma A."/>
            <person name="Barry K."/>
            <person name="Grigoriev I.V."/>
            <person name="Spatafora J.W."/>
        </authorList>
    </citation>
    <scope>NUCLEOTIDE SEQUENCE [LARGE SCALE GENOMIC DNA]</scope>
    <source>
        <strain evidence="1 2">AM-OR11-056</strain>
    </source>
</reference>
<dbReference type="Gene3D" id="3.50.50.60">
    <property type="entry name" value="FAD/NAD(P)-binding domain"/>
    <property type="match status" value="1"/>
</dbReference>
<sequence>KFAERDVKIDLYEAQDAIITAGAGISIGLHPNQIMEELGMHEEVSRVSTKPSPSHGMMYRKSDSQEGVFEWFHHISKHCQWT</sequence>
<dbReference type="Proteomes" id="UP000183567">
    <property type="component" value="Unassembled WGS sequence"/>
</dbReference>
<dbReference type="InterPro" id="IPR036188">
    <property type="entry name" value="FAD/NAD-bd_sf"/>
</dbReference>
<protein>
    <submittedName>
        <fullName evidence="1">Uncharacterized protein</fullName>
    </submittedName>
</protein>
<keyword evidence="2" id="KW-1185">Reference proteome</keyword>
<name>A0A1J8QSN7_9AGAM</name>
<dbReference type="AlphaFoldDB" id="A0A1J8QSN7"/>
<dbReference type="OrthoDB" id="3268501at2759"/>
<comment type="caution">
    <text evidence="1">The sequence shown here is derived from an EMBL/GenBank/DDBJ whole genome shotgun (WGS) entry which is preliminary data.</text>
</comment>
<evidence type="ECO:0000313" key="2">
    <source>
        <dbReference type="Proteomes" id="UP000183567"/>
    </source>
</evidence>
<proteinExistence type="predicted"/>
<organism evidence="1 2">
    <name type="scientific">Rhizopogon vesiculosus</name>
    <dbReference type="NCBI Taxonomy" id="180088"/>
    <lineage>
        <taxon>Eukaryota</taxon>
        <taxon>Fungi</taxon>
        <taxon>Dikarya</taxon>
        <taxon>Basidiomycota</taxon>
        <taxon>Agaricomycotina</taxon>
        <taxon>Agaricomycetes</taxon>
        <taxon>Agaricomycetidae</taxon>
        <taxon>Boletales</taxon>
        <taxon>Suillineae</taxon>
        <taxon>Rhizopogonaceae</taxon>
        <taxon>Rhizopogon</taxon>
    </lineage>
</organism>
<accession>A0A1J8QSN7</accession>
<dbReference type="STRING" id="180088.A0A1J8QSN7"/>
<gene>
    <name evidence="1" type="ORF">AZE42_12751</name>
</gene>